<dbReference type="InterPro" id="IPR006680">
    <property type="entry name" value="Amidohydro-rel"/>
</dbReference>
<dbReference type="InterPro" id="IPR051781">
    <property type="entry name" value="Metallo-dep_Hydrolase"/>
</dbReference>
<dbReference type="PANTHER" id="PTHR43135">
    <property type="entry name" value="ALPHA-D-RIBOSE 1-METHYLPHOSPHONATE 5-TRIPHOSPHATE DIPHOSPHATASE"/>
    <property type="match status" value="1"/>
</dbReference>
<proteinExistence type="predicted"/>
<feature type="domain" description="Amidohydrolase-related" evidence="1">
    <location>
        <begin position="59"/>
        <end position="393"/>
    </location>
</feature>
<dbReference type="Gene3D" id="2.30.40.10">
    <property type="entry name" value="Urease, subunit C, domain 1"/>
    <property type="match status" value="1"/>
</dbReference>
<organism evidence="2 3">
    <name type="scientific">Pseudonocardia petroleophila</name>
    <dbReference type="NCBI Taxonomy" id="37331"/>
    <lineage>
        <taxon>Bacteria</taxon>
        <taxon>Bacillati</taxon>
        <taxon>Actinomycetota</taxon>
        <taxon>Actinomycetes</taxon>
        <taxon>Pseudonocardiales</taxon>
        <taxon>Pseudonocardiaceae</taxon>
        <taxon>Pseudonocardia</taxon>
    </lineage>
</organism>
<dbReference type="EMBL" id="CP060131">
    <property type="protein sequence ID" value="QNG54897.1"/>
    <property type="molecule type" value="Genomic_DNA"/>
</dbReference>
<evidence type="ECO:0000259" key="1">
    <source>
        <dbReference type="Pfam" id="PF01979"/>
    </source>
</evidence>
<protein>
    <submittedName>
        <fullName evidence="2">Amidohydrolase family protein</fullName>
    </submittedName>
</protein>
<dbReference type="Gene3D" id="3.20.20.140">
    <property type="entry name" value="Metal-dependent hydrolases"/>
    <property type="match status" value="1"/>
</dbReference>
<dbReference type="Pfam" id="PF01979">
    <property type="entry name" value="Amidohydro_1"/>
    <property type="match status" value="1"/>
</dbReference>
<accession>A0A7G7MQ36</accession>
<evidence type="ECO:0000313" key="3">
    <source>
        <dbReference type="Proteomes" id="UP000515728"/>
    </source>
</evidence>
<sequence>MNRTARTRTALRAARLFDGTTCTDDPLVLVADGRVTEVRHGRDAPVPDDAELVDLPGATLLPGLVDTHVHLAFDAGPDPVAALADRDEDALLTAMAAAAAEQVDAGVTTVRDLGDRGFAALRLRERGGPLPTIVAAGPPITSPGGHCHFLGGAAQGVAGVRAAVRDHAERGVDVIKVMASGGMLTEGTDVAGAQFSAAELRVVVEEAHRHGLPVTAHAHALSAVRDAVAARVDGIEHCTCFDGERVVLPPELADALVTRRIAIGSTVGLAPVAAGMRPPPLLARILPDLLLAHAALIRAGALVVAGTDAGIAPPKPHGVLPRGLGQLVELGMTPVEALRAGTATAAQVCGLGERKGRVVPGYDADLVAVAGDPAVDIGALLSPVAVLVAGEVVRRTAAVPS</sequence>
<keyword evidence="3" id="KW-1185">Reference proteome</keyword>
<dbReference type="KEGG" id="ppel:H6H00_14080"/>
<dbReference type="SUPFAM" id="SSF51556">
    <property type="entry name" value="Metallo-dependent hydrolases"/>
    <property type="match status" value="1"/>
</dbReference>
<dbReference type="InterPro" id="IPR011059">
    <property type="entry name" value="Metal-dep_hydrolase_composite"/>
</dbReference>
<dbReference type="InterPro" id="IPR032466">
    <property type="entry name" value="Metal_Hydrolase"/>
</dbReference>
<evidence type="ECO:0000313" key="2">
    <source>
        <dbReference type="EMBL" id="QNG54897.1"/>
    </source>
</evidence>
<dbReference type="SUPFAM" id="SSF51338">
    <property type="entry name" value="Composite domain of metallo-dependent hydrolases"/>
    <property type="match status" value="1"/>
</dbReference>
<dbReference type="AlphaFoldDB" id="A0A7G7MQ36"/>
<dbReference type="GO" id="GO:0016810">
    <property type="term" value="F:hydrolase activity, acting on carbon-nitrogen (but not peptide) bonds"/>
    <property type="evidence" value="ECO:0007669"/>
    <property type="project" value="InterPro"/>
</dbReference>
<dbReference type="Proteomes" id="UP000515728">
    <property type="component" value="Chromosome"/>
</dbReference>
<reference evidence="2 3" key="1">
    <citation type="submission" date="2020-08" db="EMBL/GenBank/DDBJ databases">
        <authorList>
            <person name="Mo P."/>
        </authorList>
    </citation>
    <scope>NUCLEOTIDE SEQUENCE [LARGE SCALE GENOMIC DNA]</scope>
    <source>
        <strain evidence="2 3">CGMCC 4.1532</strain>
    </source>
</reference>
<gene>
    <name evidence="2" type="ORF">H6H00_14080</name>
</gene>
<dbReference type="PANTHER" id="PTHR43135:SF3">
    <property type="entry name" value="ALPHA-D-RIBOSE 1-METHYLPHOSPHONATE 5-TRIPHOSPHATE DIPHOSPHATASE"/>
    <property type="match status" value="1"/>
</dbReference>
<dbReference type="RefSeq" id="WP_185721696.1">
    <property type="nucleotide sequence ID" value="NZ_BAAAWI010000001.1"/>
</dbReference>
<name>A0A7G7MQ36_9PSEU</name>